<feature type="transmembrane region" description="Helical" evidence="1">
    <location>
        <begin position="77"/>
        <end position="100"/>
    </location>
</feature>
<feature type="transmembrane region" description="Helical" evidence="1">
    <location>
        <begin position="38"/>
        <end position="57"/>
    </location>
</feature>
<accession>A0AAV5B6N0</accession>
<evidence type="ECO:0000256" key="1">
    <source>
        <dbReference type="SAM" id="Phobius"/>
    </source>
</evidence>
<feature type="transmembrane region" description="Helical" evidence="1">
    <location>
        <begin position="178"/>
        <end position="201"/>
    </location>
</feature>
<comment type="caution">
    <text evidence="2">The sequence shown here is derived from an EMBL/GenBank/DDBJ whole genome shotgun (WGS) entry which is preliminary data.</text>
</comment>
<proteinExistence type="predicted"/>
<reference evidence="2" key="1">
    <citation type="journal article" date="2022" name="Int. J. Syst. Evol. Microbiol.">
        <title>Granulimonas faecalis gen. nov., sp. nov., and Leptogranulimonas caecicola gen. nov., sp. nov., novel lactate-producing Atopobiaceae bacteria isolated from mouse intestines, and an emended description of the family Atopobiaceae.</title>
        <authorList>
            <person name="Morinaga K."/>
            <person name="Kusada H."/>
            <person name="Sakamoto S."/>
            <person name="Murakami T."/>
            <person name="Toyoda A."/>
            <person name="Mori H."/>
            <person name="Meng X.Y."/>
            <person name="Takashino M."/>
            <person name="Murotomi K."/>
            <person name="Tamaki H."/>
        </authorList>
    </citation>
    <scope>NUCLEOTIDE SEQUENCE</scope>
    <source>
        <strain evidence="2">OPF53</strain>
    </source>
</reference>
<dbReference type="Proteomes" id="UP001055025">
    <property type="component" value="Unassembled WGS sequence"/>
</dbReference>
<sequence>MSLVKLYSDAPAAWVVGASLLIAVILCVRLVRRRSCSWAIAEAVVALCEASLLVPLGNSTALALGEVRPLVLLVAEWHPVAQGLFCLMALCVPVAVFLMARGRRSVAHPLGPGQVLAAVLAAIIGMQVAAYLVVGASYCHVRPWYEPSASVLRVSYLLMWLQVAVAAVWIVRRAQRRCVPVAVLVGSVAAGCAAGTLGHGIALLDPWDFIAWTDAVPRGELVPAVAVLIAIQVCCAGAVLLGERADREVRLG</sequence>
<name>A0AAV5B6N0_9ACTN</name>
<feature type="transmembrane region" description="Helical" evidence="1">
    <location>
        <begin position="12"/>
        <end position="31"/>
    </location>
</feature>
<dbReference type="AlphaFoldDB" id="A0AAV5B6N0"/>
<dbReference type="EMBL" id="BQKC01000001">
    <property type="protein sequence ID" value="GJM56011.1"/>
    <property type="molecule type" value="Genomic_DNA"/>
</dbReference>
<keyword evidence="1" id="KW-0812">Transmembrane</keyword>
<keyword evidence="3" id="KW-1185">Reference proteome</keyword>
<evidence type="ECO:0000313" key="3">
    <source>
        <dbReference type="Proteomes" id="UP001055025"/>
    </source>
</evidence>
<keyword evidence="1" id="KW-1133">Transmembrane helix</keyword>
<feature type="transmembrane region" description="Helical" evidence="1">
    <location>
        <begin position="221"/>
        <end position="241"/>
    </location>
</feature>
<gene>
    <name evidence="2" type="ORF">ATOP_16660</name>
</gene>
<feature type="transmembrane region" description="Helical" evidence="1">
    <location>
        <begin position="154"/>
        <end position="171"/>
    </location>
</feature>
<keyword evidence="1" id="KW-0472">Membrane</keyword>
<organism evidence="2 3">
    <name type="scientific">Granulimonas faecalis</name>
    <dbReference type="NCBI Taxonomy" id="2894155"/>
    <lineage>
        <taxon>Bacteria</taxon>
        <taxon>Bacillati</taxon>
        <taxon>Actinomycetota</taxon>
        <taxon>Coriobacteriia</taxon>
        <taxon>Coriobacteriales</taxon>
        <taxon>Kribbibacteriaceae</taxon>
        <taxon>Granulimonas</taxon>
    </lineage>
</organism>
<protein>
    <submittedName>
        <fullName evidence="2">Uncharacterized protein</fullName>
    </submittedName>
</protein>
<feature type="transmembrane region" description="Helical" evidence="1">
    <location>
        <begin position="112"/>
        <end position="134"/>
    </location>
</feature>
<evidence type="ECO:0000313" key="2">
    <source>
        <dbReference type="EMBL" id="GJM56011.1"/>
    </source>
</evidence>